<organism evidence="2 3">
    <name type="scientific">Gossypium stocksii</name>
    <dbReference type="NCBI Taxonomy" id="47602"/>
    <lineage>
        <taxon>Eukaryota</taxon>
        <taxon>Viridiplantae</taxon>
        <taxon>Streptophyta</taxon>
        <taxon>Embryophyta</taxon>
        <taxon>Tracheophyta</taxon>
        <taxon>Spermatophyta</taxon>
        <taxon>Magnoliopsida</taxon>
        <taxon>eudicotyledons</taxon>
        <taxon>Gunneridae</taxon>
        <taxon>Pentapetalae</taxon>
        <taxon>rosids</taxon>
        <taxon>malvids</taxon>
        <taxon>Malvales</taxon>
        <taxon>Malvaceae</taxon>
        <taxon>Malvoideae</taxon>
        <taxon>Gossypium</taxon>
    </lineage>
</organism>
<dbReference type="Proteomes" id="UP000828251">
    <property type="component" value="Unassembled WGS sequence"/>
</dbReference>
<accession>A0A9D3W1N4</accession>
<feature type="compositionally biased region" description="Basic and acidic residues" evidence="1">
    <location>
        <begin position="21"/>
        <end position="38"/>
    </location>
</feature>
<name>A0A9D3W1N4_9ROSI</name>
<reference evidence="2 3" key="1">
    <citation type="journal article" date="2021" name="Plant Biotechnol. J.">
        <title>Multi-omics assisted identification of the key and species-specific regulatory components of drought-tolerant mechanisms in Gossypium stocksii.</title>
        <authorList>
            <person name="Yu D."/>
            <person name="Ke L."/>
            <person name="Zhang D."/>
            <person name="Wu Y."/>
            <person name="Sun Y."/>
            <person name="Mei J."/>
            <person name="Sun J."/>
            <person name="Sun Y."/>
        </authorList>
    </citation>
    <scope>NUCLEOTIDE SEQUENCE [LARGE SCALE GENOMIC DNA]</scope>
    <source>
        <strain evidence="3">cv. E1</strain>
        <tissue evidence="2">Leaf</tissue>
    </source>
</reference>
<dbReference type="EMBL" id="JAIQCV010000004">
    <property type="protein sequence ID" value="KAH1107002.1"/>
    <property type="molecule type" value="Genomic_DNA"/>
</dbReference>
<evidence type="ECO:0000256" key="1">
    <source>
        <dbReference type="SAM" id="MobiDB-lite"/>
    </source>
</evidence>
<comment type="caution">
    <text evidence="2">The sequence shown here is derived from an EMBL/GenBank/DDBJ whole genome shotgun (WGS) entry which is preliminary data.</text>
</comment>
<keyword evidence="3" id="KW-1185">Reference proteome</keyword>
<evidence type="ECO:0000313" key="2">
    <source>
        <dbReference type="EMBL" id="KAH1107002.1"/>
    </source>
</evidence>
<proteinExistence type="predicted"/>
<dbReference type="AlphaFoldDB" id="A0A9D3W1N4"/>
<protein>
    <submittedName>
        <fullName evidence="2">Uncharacterized protein</fullName>
    </submittedName>
</protein>
<evidence type="ECO:0000313" key="3">
    <source>
        <dbReference type="Proteomes" id="UP000828251"/>
    </source>
</evidence>
<feature type="region of interest" description="Disordered" evidence="1">
    <location>
        <begin position="21"/>
        <end position="43"/>
    </location>
</feature>
<gene>
    <name evidence="2" type="ORF">J1N35_010770</name>
</gene>
<sequence length="79" mass="9393">MPAKEISEFISFLFNDEDKAQGTKASHNMEGEEARDNNTSEDNWGSLGFDTQWLVMWMSCWSKTRQYHWNQLRMHVYIS</sequence>